<accession>D1MLM3</accession>
<dbReference type="GO" id="GO:0005634">
    <property type="term" value="C:nucleus"/>
    <property type="evidence" value="ECO:0007669"/>
    <property type="project" value="TreeGrafter"/>
</dbReference>
<reference evidence="3" key="2">
    <citation type="journal article" date="2010" name="BMC Evol. Biol.">
        <title>Unusual conservation among genes encoding small secreted salivary gland proteins from a gall midge.</title>
        <authorList>
            <person name="Chen M.S."/>
            <person name="Liu X."/>
            <person name="Yang Z."/>
            <person name="Zhao H."/>
            <person name="Shukle R.H."/>
            <person name="Stuart J.J."/>
            <person name="Hulbert S."/>
        </authorList>
    </citation>
    <scope>NUCLEOTIDE SEQUENCE</scope>
</reference>
<dbReference type="GO" id="GO:0030422">
    <property type="term" value="P:siRNA processing"/>
    <property type="evidence" value="ECO:0007669"/>
    <property type="project" value="InterPro"/>
</dbReference>
<name>D1MLM3_MAYDE</name>
<dbReference type="InterPro" id="IPR036389">
    <property type="entry name" value="RNase_III_sf"/>
</dbReference>
<dbReference type="InterPro" id="IPR044441">
    <property type="entry name" value="DICER_DSRM"/>
</dbReference>
<dbReference type="Gene3D" id="1.10.1520.10">
    <property type="entry name" value="Ribonuclease III domain"/>
    <property type="match status" value="1"/>
</dbReference>
<evidence type="ECO:0000256" key="1">
    <source>
        <dbReference type="ARBA" id="ARBA00022801"/>
    </source>
</evidence>
<dbReference type="PANTHER" id="PTHR14950:SF37">
    <property type="entry name" value="ENDORIBONUCLEASE DICER"/>
    <property type="match status" value="1"/>
</dbReference>
<dbReference type="GO" id="GO:0031054">
    <property type="term" value="P:pre-miRNA processing"/>
    <property type="evidence" value="ECO:0007669"/>
    <property type="project" value="InterPro"/>
</dbReference>
<dbReference type="PANTHER" id="PTHR14950">
    <property type="entry name" value="DICER-RELATED"/>
    <property type="match status" value="1"/>
</dbReference>
<dbReference type="Gene3D" id="3.30.160.20">
    <property type="match status" value="1"/>
</dbReference>
<dbReference type="InterPro" id="IPR000999">
    <property type="entry name" value="RNase_III_dom"/>
</dbReference>
<dbReference type="PROSITE" id="PS50142">
    <property type="entry name" value="RNASE_3_2"/>
    <property type="match status" value="1"/>
</dbReference>
<dbReference type="Pfam" id="PF20932">
    <property type="entry name" value="Dicer_dsRBD"/>
    <property type="match status" value="1"/>
</dbReference>
<keyword evidence="1" id="KW-0378">Hydrolase</keyword>
<protein>
    <submittedName>
        <fullName evidence="3">Dicer-1-like protein</fullName>
    </submittedName>
</protein>
<dbReference type="AlphaFoldDB" id="D1MLM3"/>
<feature type="domain" description="RNase III" evidence="2">
    <location>
        <begin position="8"/>
        <end position="65"/>
    </location>
</feature>
<dbReference type="GO" id="GO:0003723">
    <property type="term" value="F:RNA binding"/>
    <property type="evidence" value="ECO:0007669"/>
    <property type="project" value="InterPro"/>
</dbReference>
<dbReference type="GO" id="GO:0004530">
    <property type="term" value="F:deoxyribonuclease I activity"/>
    <property type="evidence" value="ECO:0007669"/>
    <property type="project" value="TreeGrafter"/>
</dbReference>
<dbReference type="GO" id="GO:0004525">
    <property type="term" value="F:ribonuclease III activity"/>
    <property type="evidence" value="ECO:0007669"/>
    <property type="project" value="InterPro"/>
</dbReference>
<dbReference type="GO" id="GO:0005737">
    <property type="term" value="C:cytoplasm"/>
    <property type="evidence" value="ECO:0007669"/>
    <property type="project" value="TreeGrafter"/>
</dbReference>
<evidence type="ECO:0000313" key="3">
    <source>
        <dbReference type="EMBL" id="ACZ26274.1"/>
    </source>
</evidence>
<proteinExistence type="predicted"/>
<reference evidence="3" key="1">
    <citation type="submission" date="2009-11" db="EMBL/GenBank/DDBJ databases">
        <authorList>
            <person name="Chen M.-S."/>
        </authorList>
    </citation>
    <scope>NUCLEOTIDE SEQUENCE</scope>
</reference>
<dbReference type="GO" id="GO:0070578">
    <property type="term" value="C:RISC-loading complex"/>
    <property type="evidence" value="ECO:0007669"/>
    <property type="project" value="TreeGrafter"/>
</dbReference>
<organism evidence="3">
    <name type="scientific">Mayetiola destructor</name>
    <name type="common">Hessian fly</name>
    <dbReference type="NCBI Taxonomy" id="39758"/>
    <lineage>
        <taxon>Eukaryota</taxon>
        <taxon>Metazoa</taxon>
        <taxon>Ecdysozoa</taxon>
        <taxon>Arthropoda</taxon>
        <taxon>Hexapoda</taxon>
        <taxon>Insecta</taxon>
        <taxon>Pterygota</taxon>
        <taxon>Neoptera</taxon>
        <taxon>Endopterygota</taxon>
        <taxon>Diptera</taxon>
        <taxon>Nematocera</taxon>
        <taxon>Sciaroidea</taxon>
        <taxon>Cecidomyiidae</taxon>
        <taxon>Mayetiola</taxon>
    </lineage>
</organism>
<dbReference type="EMBL" id="GU196316">
    <property type="protein sequence ID" value="ACZ26274.1"/>
    <property type="molecule type" value="Genomic_DNA"/>
</dbReference>
<dbReference type="SUPFAM" id="SSF69065">
    <property type="entry name" value="RNase III domain-like"/>
    <property type="match status" value="1"/>
</dbReference>
<dbReference type="GO" id="GO:0006309">
    <property type="term" value="P:apoptotic DNA fragmentation"/>
    <property type="evidence" value="ECO:0007669"/>
    <property type="project" value="TreeGrafter"/>
</dbReference>
<evidence type="ECO:0000259" key="2">
    <source>
        <dbReference type="PROSITE" id="PS50142"/>
    </source>
</evidence>
<sequence length="227" mass="26082">MESLLDGYEQIEKKLNYTFRDKSFMLQAFSHESFTANDICPNYDSLDFVGDGIINYLLCRHLFREAGGQFSANEIEFFTNTLKSNCCFATVSIRHGIHNFFRLMDTKLNGSLASFVKFVQKNQCQPINDVMINIMRRDIEFICETRPKSAIAELSGMDHEAYFSKPETIGPGKIMVQVILPNYENQTFSSISRDPNLAKWGAAKSALLQLKKQFNEYVPYKSNEFIK</sequence>